<evidence type="ECO:0000256" key="3">
    <source>
        <dbReference type="ARBA" id="ARBA00022519"/>
    </source>
</evidence>
<feature type="transmembrane region" description="Helical" evidence="8">
    <location>
        <begin position="73"/>
        <end position="93"/>
    </location>
</feature>
<keyword evidence="12" id="KW-1185">Reference proteome</keyword>
<dbReference type="RefSeq" id="WP_066610760.1">
    <property type="nucleotide sequence ID" value="NZ_LQQU01000013.1"/>
</dbReference>
<gene>
    <name evidence="11" type="ORF">AVW16_07905</name>
</gene>
<dbReference type="PANTHER" id="PTHR30443">
    <property type="entry name" value="INNER MEMBRANE PROTEIN"/>
    <property type="match status" value="1"/>
</dbReference>
<evidence type="ECO:0000313" key="11">
    <source>
        <dbReference type="EMBL" id="KZE33459.1"/>
    </source>
</evidence>
<keyword evidence="2" id="KW-1003">Cell membrane</keyword>
<feature type="domain" description="Phosphoethanolamine transferase N-terminal" evidence="10">
    <location>
        <begin position="53"/>
        <end position="202"/>
    </location>
</feature>
<evidence type="ECO:0000256" key="2">
    <source>
        <dbReference type="ARBA" id="ARBA00022475"/>
    </source>
</evidence>
<dbReference type="Proteomes" id="UP000076625">
    <property type="component" value="Unassembled WGS sequence"/>
</dbReference>
<dbReference type="InterPro" id="IPR058130">
    <property type="entry name" value="PEA_transf_C"/>
</dbReference>
<evidence type="ECO:0000256" key="4">
    <source>
        <dbReference type="ARBA" id="ARBA00022679"/>
    </source>
</evidence>
<evidence type="ECO:0000259" key="10">
    <source>
        <dbReference type="Pfam" id="PF08019"/>
    </source>
</evidence>
<dbReference type="InterPro" id="IPR012549">
    <property type="entry name" value="EptA-like_N"/>
</dbReference>
<evidence type="ECO:0000256" key="7">
    <source>
        <dbReference type="ARBA" id="ARBA00023136"/>
    </source>
</evidence>
<dbReference type="InterPro" id="IPR017850">
    <property type="entry name" value="Alkaline_phosphatase_core_sf"/>
</dbReference>
<dbReference type="GO" id="GO:0016776">
    <property type="term" value="F:phosphotransferase activity, phosphate group as acceptor"/>
    <property type="evidence" value="ECO:0007669"/>
    <property type="project" value="TreeGrafter"/>
</dbReference>
<dbReference type="OrthoDB" id="9786870at2"/>
<comment type="subcellular location">
    <subcellularLocation>
        <location evidence="1">Cell inner membrane</location>
        <topology evidence="1">Multi-pass membrane protein</topology>
    </subcellularLocation>
</comment>
<keyword evidence="7 8" id="KW-0472">Membrane</keyword>
<evidence type="ECO:0000256" key="6">
    <source>
        <dbReference type="ARBA" id="ARBA00022989"/>
    </source>
</evidence>
<dbReference type="InterPro" id="IPR040423">
    <property type="entry name" value="PEA_transferase"/>
</dbReference>
<dbReference type="PANTHER" id="PTHR30443:SF0">
    <property type="entry name" value="PHOSPHOETHANOLAMINE TRANSFERASE EPTA"/>
    <property type="match status" value="1"/>
</dbReference>
<dbReference type="AlphaFoldDB" id="A0A165FJC1"/>
<dbReference type="NCBIfam" id="NF028537">
    <property type="entry name" value="P_eth_NH2_trans"/>
    <property type="match status" value="1"/>
</dbReference>
<sequence length="538" mass="58650">MENTRRGHRPEAATLAVAAFLLLAANATFWQRLSEVVGGSERWPLIGAAFVLLLAVYTLCLTPLAVRYVFKPVATALLLLAAGLAYFTAQYGVMIDTTMVQNVAETNPAEVRDLLTPKLAAYLFGLGVLPSWLLWKTPIAYRQPARELLAKVAVALGCCVTVAVIALGFYQDLASLVRNHREIRFVLAPANALQASYRYLRHRGDTPVAVAALGLDARRPHAAGARRSLTVIVVGETARADHFALNGYPRPTNPRLMREGGVISLGQVRSCGTETAVSVPCMFSGLGRDNYSDGAAKSRENLLDVLRHAGLTVWWRDNQAGCKGVCARVPTMTVTPQTAPAHCADGECRDEGLLAGLQDEIDRLPGDGVVVLHMMGSHGPAYYKRYPAAFERFTPVCRTSELGRCEAGQIVNAYDNTVLYTDHVLAELIALLRRNAETLDSAMIYLSDHGESLGENGLYLHGMPWLFAPDAQKHVASLLWLSDGFARARRVDTACLAARRDAPYSHDNLFHSVLGLLDVQTAVYQRELDLFAPCRSPA</sequence>
<dbReference type="CDD" id="cd16017">
    <property type="entry name" value="LptA"/>
    <property type="match status" value="1"/>
</dbReference>
<evidence type="ECO:0000313" key="12">
    <source>
        <dbReference type="Proteomes" id="UP000076625"/>
    </source>
</evidence>
<comment type="caution">
    <text evidence="11">The sequence shown here is derived from an EMBL/GenBank/DDBJ whole genome shotgun (WGS) entry which is preliminary data.</text>
</comment>
<feature type="transmembrane region" description="Helical" evidence="8">
    <location>
        <begin position="148"/>
        <end position="170"/>
    </location>
</feature>
<reference evidence="12" key="1">
    <citation type="submission" date="2016-01" db="EMBL/GenBank/DDBJ databases">
        <title>Draft genome of Chromobacterium sp. F49.</title>
        <authorList>
            <person name="Hong K.W."/>
        </authorList>
    </citation>
    <scope>NUCLEOTIDE SEQUENCE [LARGE SCALE GENOMIC DNA]</scope>
    <source>
        <strain evidence="12">CN10</strain>
    </source>
</reference>
<dbReference type="SUPFAM" id="SSF53649">
    <property type="entry name" value="Alkaline phosphatase-like"/>
    <property type="match status" value="1"/>
</dbReference>
<name>A0A165FJC1_9NEIS</name>
<evidence type="ECO:0000256" key="8">
    <source>
        <dbReference type="SAM" id="Phobius"/>
    </source>
</evidence>
<evidence type="ECO:0008006" key="13">
    <source>
        <dbReference type="Google" id="ProtNLM"/>
    </source>
</evidence>
<feature type="domain" description="Sulfatase N-terminal" evidence="9">
    <location>
        <begin position="230"/>
        <end position="519"/>
    </location>
</feature>
<dbReference type="GO" id="GO:0005886">
    <property type="term" value="C:plasma membrane"/>
    <property type="evidence" value="ECO:0007669"/>
    <property type="project" value="UniProtKB-SubCell"/>
</dbReference>
<keyword evidence="6 8" id="KW-1133">Transmembrane helix</keyword>
<dbReference type="Pfam" id="PF08019">
    <property type="entry name" value="EptA_B_N"/>
    <property type="match status" value="1"/>
</dbReference>
<dbReference type="STRING" id="1452487.AVW16_07905"/>
<keyword evidence="4" id="KW-0808">Transferase</keyword>
<evidence type="ECO:0000259" key="9">
    <source>
        <dbReference type="Pfam" id="PF00884"/>
    </source>
</evidence>
<protein>
    <recommendedName>
        <fullName evidence="13">Sulfatase</fullName>
    </recommendedName>
</protein>
<dbReference type="GO" id="GO:0009244">
    <property type="term" value="P:lipopolysaccharide core region biosynthetic process"/>
    <property type="evidence" value="ECO:0007669"/>
    <property type="project" value="TreeGrafter"/>
</dbReference>
<keyword evidence="5 8" id="KW-0812">Transmembrane</keyword>
<proteinExistence type="predicted"/>
<dbReference type="Pfam" id="PF00884">
    <property type="entry name" value="Sulfatase"/>
    <property type="match status" value="1"/>
</dbReference>
<feature type="transmembrane region" description="Helical" evidence="8">
    <location>
        <begin position="119"/>
        <end position="136"/>
    </location>
</feature>
<dbReference type="InterPro" id="IPR000917">
    <property type="entry name" value="Sulfatase_N"/>
</dbReference>
<accession>A0A165FJC1</accession>
<evidence type="ECO:0000256" key="5">
    <source>
        <dbReference type="ARBA" id="ARBA00022692"/>
    </source>
</evidence>
<evidence type="ECO:0000256" key="1">
    <source>
        <dbReference type="ARBA" id="ARBA00004429"/>
    </source>
</evidence>
<organism evidence="11 12">
    <name type="scientific">Crenobacter luteus</name>
    <dbReference type="NCBI Taxonomy" id="1452487"/>
    <lineage>
        <taxon>Bacteria</taxon>
        <taxon>Pseudomonadati</taxon>
        <taxon>Pseudomonadota</taxon>
        <taxon>Betaproteobacteria</taxon>
        <taxon>Neisseriales</taxon>
        <taxon>Neisseriaceae</taxon>
        <taxon>Crenobacter</taxon>
    </lineage>
</organism>
<feature type="transmembrane region" description="Helical" evidence="8">
    <location>
        <begin position="43"/>
        <end position="66"/>
    </location>
</feature>
<keyword evidence="3" id="KW-0997">Cell inner membrane</keyword>
<dbReference type="EMBL" id="LQQU01000013">
    <property type="protein sequence ID" value="KZE33459.1"/>
    <property type="molecule type" value="Genomic_DNA"/>
</dbReference>
<dbReference type="Gene3D" id="3.40.720.10">
    <property type="entry name" value="Alkaline Phosphatase, subunit A"/>
    <property type="match status" value="1"/>
</dbReference>